<sequence>MQDSIVQGVLAIHKPPRITSTDVIRTLQHHFNPSTTFAPLLAAAQDAEKHKPYEQQRRGRKSRQLLNKVKIGHGGTLDPLATGVLITGIGTGTKELSSFLGCTKTYETVVLFGVQTDTYDVLGKVVKTADWAEVNEESIRDALKKNFTGKIGQRPPIFSAKWVNGERMYDLARRGEEVPEALLEAKEMNVDEMELLEFWEEGAHEWVMRTGEELGGSTGRRDDRGGRGKKRKREKGREQEVDESPKKRPESAGKIMDAKDISVKKPFMSGALPAEDEIDQPAAEEAVLDKKEAEGAEMAPTESTPPVRLGPAARIRMTVSSGFYVRSLCHDLGKALGSAGTMAELIRTRQGDFEVGKNCLDFDDLQKGESVWGPKVKKFLDQWQDNMSKK</sequence>
<evidence type="ECO:0000313" key="9">
    <source>
        <dbReference type="EMBL" id="KAF2663487.1"/>
    </source>
</evidence>
<dbReference type="GO" id="GO:0160148">
    <property type="term" value="F:tRNA pseudouridine(55) synthase activity"/>
    <property type="evidence" value="ECO:0007669"/>
    <property type="project" value="UniProtKB-EC"/>
</dbReference>
<keyword evidence="10" id="KW-1185">Reference proteome</keyword>
<evidence type="ECO:0000259" key="7">
    <source>
        <dbReference type="Pfam" id="PF01509"/>
    </source>
</evidence>
<dbReference type="SUPFAM" id="SSF55120">
    <property type="entry name" value="Pseudouridine synthase"/>
    <property type="match status" value="1"/>
</dbReference>
<evidence type="ECO:0000256" key="2">
    <source>
        <dbReference type="ARBA" id="ARBA00008999"/>
    </source>
</evidence>
<evidence type="ECO:0000256" key="6">
    <source>
        <dbReference type="SAM" id="MobiDB-lite"/>
    </source>
</evidence>
<dbReference type="OrthoDB" id="9995526at2759"/>
<dbReference type="HAMAP" id="MF_01080">
    <property type="entry name" value="TruB_bact"/>
    <property type="match status" value="1"/>
</dbReference>
<feature type="domain" description="Pseudouridine synthase II N-terminal" evidence="7">
    <location>
        <begin position="63"/>
        <end position="201"/>
    </location>
</feature>
<gene>
    <name evidence="9" type="ORF">BT63DRAFT_418955</name>
</gene>
<comment type="catalytic activity">
    <reaction evidence="1">
        <text>a uridine in mRNA = a pseudouridine in mRNA</text>
        <dbReference type="Rhea" id="RHEA:56644"/>
        <dbReference type="Rhea" id="RHEA-COMP:14658"/>
        <dbReference type="Rhea" id="RHEA-COMP:14659"/>
        <dbReference type="ChEBI" id="CHEBI:65314"/>
        <dbReference type="ChEBI" id="CHEBI:65315"/>
    </reaction>
</comment>
<dbReference type="Gene3D" id="3.30.2350.10">
    <property type="entry name" value="Pseudouridine synthase"/>
    <property type="match status" value="1"/>
</dbReference>
<organism evidence="9 10">
    <name type="scientific">Microthyrium microscopicum</name>
    <dbReference type="NCBI Taxonomy" id="703497"/>
    <lineage>
        <taxon>Eukaryota</taxon>
        <taxon>Fungi</taxon>
        <taxon>Dikarya</taxon>
        <taxon>Ascomycota</taxon>
        <taxon>Pezizomycotina</taxon>
        <taxon>Dothideomycetes</taxon>
        <taxon>Dothideomycetes incertae sedis</taxon>
        <taxon>Microthyriales</taxon>
        <taxon>Microthyriaceae</taxon>
        <taxon>Microthyrium</taxon>
    </lineage>
</organism>
<dbReference type="InterPro" id="IPR014780">
    <property type="entry name" value="tRNA_psdUridine_synth_TruB"/>
</dbReference>
<evidence type="ECO:0000259" key="8">
    <source>
        <dbReference type="Pfam" id="PF16198"/>
    </source>
</evidence>
<dbReference type="GO" id="GO:0005634">
    <property type="term" value="C:nucleus"/>
    <property type="evidence" value="ECO:0007669"/>
    <property type="project" value="TreeGrafter"/>
</dbReference>
<reference evidence="9" key="1">
    <citation type="journal article" date="2020" name="Stud. Mycol.">
        <title>101 Dothideomycetes genomes: a test case for predicting lifestyles and emergence of pathogens.</title>
        <authorList>
            <person name="Haridas S."/>
            <person name="Albert R."/>
            <person name="Binder M."/>
            <person name="Bloem J."/>
            <person name="Labutti K."/>
            <person name="Salamov A."/>
            <person name="Andreopoulos B."/>
            <person name="Baker S."/>
            <person name="Barry K."/>
            <person name="Bills G."/>
            <person name="Bluhm B."/>
            <person name="Cannon C."/>
            <person name="Castanera R."/>
            <person name="Culley D."/>
            <person name="Daum C."/>
            <person name="Ezra D."/>
            <person name="Gonzalez J."/>
            <person name="Henrissat B."/>
            <person name="Kuo A."/>
            <person name="Liang C."/>
            <person name="Lipzen A."/>
            <person name="Lutzoni F."/>
            <person name="Magnuson J."/>
            <person name="Mondo S."/>
            <person name="Nolan M."/>
            <person name="Ohm R."/>
            <person name="Pangilinan J."/>
            <person name="Park H.-J."/>
            <person name="Ramirez L."/>
            <person name="Alfaro M."/>
            <person name="Sun H."/>
            <person name="Tritt A."/>
            <person name="Yoshinaga Y."/>
            <person name="Zwiers L.-H."/>
            <person name="Turgeon B."/>
            <person name="Goodwin S."/>
            <person name="Spatafora J."/>
            <person name="Crous P."/>
            <person name="Grigoriev I."/>
        </authorList>
    </citation>
    <scope>NUCLEOTIDE SEQUENCE</scope>
    <source>
        <strain evidence="9">CBS 115976</strain>
    </source>
</reference>
<evidence type="ECO:0000313" key="10">
    <source>
        <dbReference type="Proteomes" id="UP000799302"/>
    </source>
</evidence>
<feature type="region of interest" description="Disordered" evidence="6">
    <location>
        <begin position="209"/>
        <end position="260"/>
    </location>
</feature>
<protein>
    <recommendedName>
        <fullName evidence="3">tRNA pseudouridine(55) synthase</fullName>
        <ecNumber evidence="3">5.4.99.25</ecNumber>
    </recommendedName>
</protein>
<dbReference type="PANTHER" id="PTHR13767:SF2">
    <property type="entry name" value="PSEUDOURIDYLATE SYNTHASE TRUB1"/>
    <property type="match status" value="1"/>
</dbReference>
<keyword evidence="5" id="KW-0413">Isomerase</keyword>
<dbReference type="EMBL" id="MU004245">
    <property type="protein sequence ID" value="KAF2663487.1"/>
    <property type="molecule type" value="Genomic_DNA"/>
</dbReference>
<dbReference type="AlphaFoldDB" id="A0A6A6TWF9"/>
<evidence type="ECO:0000256" key="4">
    <source>
        <dbReference type="ARBA" id="ARBA00022694"/>
    </source>
</evidence>
<dbReference type="InterPro" id="IPR002501">
    <property type="entry name" value="PsdUridine_synth_N"/>
</dbReference>
<comment type="similarity">
    <text evidence="2">Belongs to the pseudouridine synthase TruB family.</text>
</comment>
<evidence type="ECO:0000256" key="5">
    <source>
        <dbReference type="ARBA" id="ARBA00023235"/>
    </source>
</evidence>
<dbReference type="InterPro" id="IPR020103">
    <property type="entry name" value="PsdUridine_synth_cat_dom_sf"/>
</dbReference>
<evidence type="ECO:0000256" key="3">
    <source>
        <dbReference type="ARBA" id="ARBA00012787"/>
    </source>
</evidence>
<dbReference type="InterPro" id="IPR032819">
    <property type="entry name" value="TruB_C"/>
</dbReference>
<dbReference type="EC" id="5.4.99.25" evidence="3"/>
<feature type="compositionally biased region" description="Basic and acidic residues" evidence="6">
    <location>
        <begin position="235"/>
        <end position="260"/>
    </location>
</feature>
<dbReference type="GO" id="GO:0006400">
    <property type="term" value="P:tRNA modification"/>
    <property type="evidence" value="ECO:0007669"/>
    <property type="project" value="TreeGrafter"/>
</dbReference>
<dbReference type="PANTHER" id="PTHR13767">
    <property type="entry name" value="TRNA-PSEUDOURIDINE SYNTHASE"/>
    <property type="match status" value="1"/>
</dbReference>
<name>A0A6A6TWF9_9PEZI</name>
<dbReference type="Pfam" id="PF16198">
    <property type="entry name" value="TruB_C_2"/>
    <property type="match status" value="1"/>
</dbReference>
<evidence type="ECO:0000256" key="1">
    <source>
        <dbReference type="ARBA" id="ARBA00001166"/>
    </source>
</evidence>
<feature type="domain" description="tRNA pseudouridylate synthase B C-terminal" evidence="8">
    <location>
        <begin position="326"/>
        <end position="372"/>
    </location>
</feature>
<proteinExistence type="inferred from homology"/>
<accession>A0A6A6TWF9</accession>
<dbReference type="Proteomes" id="UP000799302">
    <property type="component" value="Unassembled WGS sequence"/>
</dbReference>
<dbReference type="GO" id="GO:1990481">
    <property type="term" value="P:mRNA pseudouridine synthesis"/>
    <property type="evidence" value="ECO:0007669"/>
    <property type="project" value="TreeGrafter"/>
</dbReference>
<keyword evidence="4" id="KW-0819">tRNA processing</keyword>
<dbReference type="GO" id="GO:0003723">
    <property type="term" value="F:RNA binding"/>
    <property type="evidence" value="ECO:0007669"/>
    <property type="project" value="InterPro"/>
</dbReference>
<dbReference type="Pfam" id="PF01509">
    <property type="entry name" value="TruB_N"/>
    <property type="match status" value="1"/>
</dbReference>